<evidence type="ECO:0000313" key="1">
    <source>
        <dbReference type="EMBL" id="BDZ48575.1"/>
    </source>
</evidence>
<keyword evidence="2" id="KW-1185">Reference proteome</keyword>
<organism evidence="1 2">
    <name type="scientific">Frondihabitans sucicola</name>
    <dbReference type="NCBI Taxonomy" id="1268041"/>
    <lineage>
        <taxon>Bacteria</taxon>
        <taxon>Bacillati</taxon>
        <taxon>Actinomycetota</taxon>
        <taxon>Actinomycetes</taxon>
        <taxon>Micrococcales</taxon>
        <taxon>Microbacteriaceae</taxon>
        <taxon>Frondihabitans</taxon>
    </lineage>
</organism>
<sequence>MRWFAEERSEGTHRWPHHRVADQFGSFAGQPVVGGTKRNVSVSAEVTGGAFSRHHARGAAIRRAAVGQTCPVSTPRIFFSDQFGVSRQTLDAYGAFDINLLADVQLFVDPFLLFNSSKPEYQALHANIIRYLRFLRSIAGDDLPDAIIKDLFRFQEVKQNWFGYCELGNDGRGLGREFAIAMREALGRALSNFGEETGTRGSHLEKVSLIRPGVGLDNISDFTTNLIKDYLVDYTERFARDHVDPSRCANVGVRRVRFSYDTRTWVDEVRYLPVFNGDYVLLTPVDILVHDQVWINHADMVAQYPQIVAAVDDDVQRARVDAYFQQQLAGDDSPTSKELRRARERTLAYFPTLLDTYIRMREDDGDGAVAVSDAEIEKITEVFATIFKSILDSFWSMPAMLSRPKANSLEEVRYRALVFKNWVEDQDGYKSLNHAKNHASEKDVQRLVALTLQASVFDVNAEVNNGRGPVDFKVSRGSADTTLLEIKLASNSALRRNLEKQVPVYKKANKTKNAVTMVIYYSAEERATLDRACKSLGIEEGPDLVFVNARDDDKPSGSKA</sequence>
<accession>A0ABN6XY47</accession>
<dbReference type="Proteomes" id="UP001321486">
    <property type="component" value="Chromosome"/>
</dbReference>
<protein>
    <submittedName>
        <fullName evidence="1">Uncharacterized protein</fullName>
    </submittedName>
</protein>
<proteinExistence type="predicted"/>
<evidence type="ECO:0000313" key="2">
    <source>
        <dbReference type="Proteomes" id="UP001321486"/>
    </source>
</evidence>
<gene>
    <name evidence="1" type="ORF">GCM10025867_08160</name>
</gene>
<dbReference type="EMBL" id="AP027732">
    <property type="protein sequence ID" value="BDZ48575.1"/>
    <property type="molecule type" value="Genomic_DNA"/>
</dbReference>
<reference evidence="2" key="1">
    <citation type="journal article" date="2019" name="Int. J. Syst. Evol. Microbiol.">
        <title>The Global Catalogue of Microorganisms (GCM) 10K type strain sequencing project: providing services to taxonomists for standard genome sequencing and annotation.</title>
        <authorList>
            <consortium name="The Broad Institute Genomics Platform"/>
            <consortium name="The Broad Institute Genome Sequencing Center for Infectious Disease"/>
            <person name="Wu L."/>
            <person name="Ma J."/>
        </authorList>
    </citation>
    <scope>NUCLEOTIDE SEQUENCE [LARGE SCALE GENOMIC DNA]</scope>
    <source>
        <strain evidence="2">NBRC 108728</strain>
    </source>
</reference>
<name>A0ABN6XY47_9MICO</name>